<evidence type="ECO:0000313" key="3">
    <source>
        <dbReference type="EMBL" id="KAA6356275.1"/>
    </source>
</evidence>
<accession>A0A5J4TFK6</accession>
<protein>
    <recommendedName>
        <fullName evidence="2">AXH domain-containing protein</fullName>
    </recommendedName>
</protein>
<feature type="compositionally biased region" description="Low complexity" evidence="1">
    <location>
        <begin position="46"/>
        <end position="71"/>
    </location>
</feature>
<reference evidence="3 4" key="1">
    <citation type="submission" date="2019-03" db="EMBL/GenBank/DDBJ databases">
        <title>Single cell metagenomics reveals metabolic interactions within the superorganism composed of flagellate Streblomastix strix and complex community of Bacteroidetes bacteria on its surface.</title>
        <authorList>
            <person name="Treitli S.C."/>
            <person name="Kolisko M."/>
            <person name="Husnik F."/>
            <person name="Keeling P."/>
            <person name="Hampl V."/>
        </authorList>
    </citation>
    <scope>NUCLEOTIDE SEQUENCE [LARGE SCALE GENOMIC DNA]</scope>
    <source>
        <strain evidence="3">ST1C</strain>
    </source>
</reference>
<organism evidence="3 4">
    <name type="scientific">Streblomastix strix</name>
    <dbReference type="NCBI Taxonomy" id="222440"/>
    <lineage>
        <taxon>Eukaryota</taxon>
        <taxon>Metamonada</taxon>
        <taxon>Preaxostyla</taxon>
        <taxon>Oxymonadida</taxon>
        <taxon>Streblomastigidae</taxon>
        <taxon>Streblomastix</taxon>
    </lineage>
</organism>
<feature type="region of interest" description="Disordered" evidence="1">
    <location>
        <begin position="1"/>
        <end position="97"/>
    </location>
</feature>
<feature type="domain" description="AXH" evidence="2">
    <location>
        <begin position="64"/>
        <end position="97"/>
    </location>
</feature>
<dbReference type="InterPro" id="IPR003652">
    <property type="entry name" value="Ataxin_AXH_dom"/>
</dbReference>
<dbReference type="PROSITE" id="PS51148">
    <property type="entry name" value="AXH"/>
    <property type="match status" value="1"/>
</dbReference>
<gene>
    <name evidence="3" type="ORF">EZS28_048198</name>
</gene>
<feature type="compositionally biased region" description="Basic and acidic residues" evidence="1">
    <location>
        <begin position="88"/>
        <end position="97"/>
    </location>
</feature>
<proteinExistence type="predicted"/>
<sequence length="97" mass="11053">MALQFLNQMNRNRSNGFEQQNSRCSQDQIGQHDRTEDFLAWEGIRQQQQQAQTQTQQQQQQQSSSSSSSTSIPIEFAKGSSVEGQNGSEDKVEEKKE</sequence>
<dbReference type="Proteomes" id="UP000324800">
    <property type="component" value="Unassembled WGS sequence"/>
</dbReference>
<evidence type="ECO:0000259" key="2">
    <source>
        <dbReference type="PROSITE" id="PS51148"/>
    </source>
</evidence>
<dbReference type="GO" id="GO:0003723">
    <property type="term" value="F:RNA binding"/>
    <property type="evidence" value="ECO:0007669"/>
    <property type="project" value="InterPro"/>
</dbReference>
<dbReference type="EMBL" id="SNRW01033257">
    <property type="protein sequence ID" value="KAA6356275.1"/>
    <property type="molecule type" value="Genomic_DNA"/>
</dbReference>
<evidence type="ECO:0000256" key="1">
    <source>
        <dbReference type="SAM" id="MobiDB-lite"/>
    </source>
</evidence>
<dbReference type="AlphaFoldDB" id="A0A5J4TFK6"/>
<feature type="compositionally biased region" description="Polar residues" evidence="1">
    <location>
        <begin position="1"/>
        <end position="29"/>
    </location>
</feature>
<name>A0A5J4TFK6_9EUKA</name>
<comment type="caution">
    <text evidence="3">The sequence shown here is derived from an EMBL/GenBank/DDBJ whole genome shotgun (WGS) entry which is preliminary data.</text>
</comment>
<evidence type="ECO:0000313" key="4">
    <source>
        <dbReference type="Proteomes" id="UP000324800"/>
    </source>
</evidence>